<reference evidence="1" key="1">
    <citation type="submission" date="2023-07" db="EMBL/GenBank/DDBJ databases">
        <title>Between Cages and Wild: Unraveling the Impact of Captivity on Animal Microbiomes and Antimicrobial Resistance.</title>
        <authorList>
            <person name="Schmartz G.P."/>
            <person name="Rehner J."/>
            <person name="Schuff M.J."/>
            <person name="Becker S.L."/>
            <person name="Kravczyk M."/>
            <person name="Gurevich A."/>
            <person name="Francke R."/>
            <person name="Mueller R."/>
            <person name="Keller V."/>
            <person name="Keller A."/>
        </authorList>
    </citation>
    <scope>NUCLEOTIDE SEQUENCE</scope>
    <source>
        <strain evidence="1">S39M_St_73</strain>
    </source>
</reference>
<dbReference type="Gene3D" id="3.40.50.1000">
    <property type="entry name" value="HAD superfamily/HAD-like"/>
    <property type="match status" value="1"/>
</dbReference>
<dbReference type="EMBL" id="JAUNQW010000005">
    <property type="protein sequence ID" value="MDO5457115.1"/>
    <property type="molecule type" value="Genomic_DNA"/>
</dbReference>
<dbReference type="Proteomes" id="UP001171751">
    <property type="component" value="Unassembled WGS sequence"/>
</dbReference>
<dbReference type="SUPFAM" id="SSF56784">
    <property type="entry name" value="HAD-like"/>
    <property type="match status" value="1"/>
</dbReference>
<accession>A0AA43UBW4</accession>
<keyword evidence="2" id="KW-1185">Reference proteome</keyword>
<organism evidence="1 2">
    <name type="scientific">Atopococcus tabaci</name>
    <dbReference type="NCBI Taxonomy" id="269774"/>
    <lineage>
        <taxon>Bacteria</taxon>
        <taxon>Bacillati</taxon>
        <taxon>Bacillota</taxon>
        <taxon>Bacilli</taxon>
        <taxon>Lactobacillales</taxon>
        <taxon>Carnobacteriaceae</taxon>
        <taxon>Atopococcus</taxon>
    </lineage>
</organism>
<dbReference type="InterPro" id="IPR006379">
    <property type="entry name" value="HAD-SF_hydro_IIB"/>
</dbReference>
<proteinExistence type="predicted"/>
<evidence type="ECO:0000313" key="1">
    <source>
        <dbReference type="EMBL" id="MDO5457115.1"/>
    </source>
</evidence>
<dbReference type="AlphaFoldDB" id="A0AA43UBW4"/>
<name>A0AA43UBW4_9LACT</name>
<keyword evidence="1" id="KW-0378">Hydrolase</keyword>
<dbReference type="GO" id="GO:0016791">
    <property type="term" value="F:phosphatase activity"/>
    <property type="evidence" value="ECO:0007669"/>
    <property type="project" value="UniProtKB-ARBA"/>
</dbReference>
<protein>
    <submittedName>
        <fullName evidence="1">HAD-IIB family hydrolase</fullName>
    </submittedName>
</protein>
<sequence length="281" mass="31371">MTVKLIAIDLDATLLKNDKTYDKEAFHQAAEALMDQGVIICIATGNVEHRLVSYFDDDMKEKLYLAADNGNYLFKKDQMIHTVSVPKKDFNKVLNYISDKEGVKAAVSTGKMPYVLESDLTPQVEELFHIYFDYMEKLNSFDELPEDLPIIKVAMHTEYGLDENKKMVDELIAILDNSTAVTSGGGWLDVYHEAGGKGTAVEYLQKKYGISPAETLCFGDSLNDASMMEKAELTVALSNADQDLKDMCAYEIASNEDQAVTGLLEQLAENNTVSILEKYKK</sequence>
<dbReference type="PANTHER" id="PTHR10000:SF53">
    <property type="entry name" value="5-AMINO-6-(5-PHOSPHO-D-RIBITYLAMINO)URACIL PHOSPHATASE YBJI-RELATED"/>
    <property type="match status" value="1"/>
</dbReference>
<dbReference type="SFLD" id="SFLDG01140">
    <property type="entry name" value="C2.B:_Phosphomannomutase_and_P"/>
    <property type="match status" value="1"/>
</dbReference>
<evidence type="ECO:0000313" key="2">
    <source>
        <dbReference type="Proteomes" id="UP001171751"/>
    </source>
</evidence>
<dbReference type="GO" id="GO:0000287">
    <property type="term" value="F:magnesium ion binding"/>
    <property type="evidence" value="ECO:0007669"/>
    <property type="project" value="TreeGrafter"/>
</dbReference>
<dbReference type="PANTHER" id="PTHR10000">
    <property type="entry name" value="PHOSPHOSERINE PHOSPHATASE"/>
    <property type="match status" value="1"/>
</dbReference>
<dbReference type="SFLD" id="SFLDS00003">
    <property type="entry name" value="Haloacid_Dehalogenase"/>
    <property type="match status" value="1"/>
</dbReference>
<dbReference type="NCBIfam" id="TIGR01484">
    <property type="entry name" value="HAD-SF-IIB"/>
    <property type="match status" value="1"/>
</dbReference>
<dbReference type="Pfam" id="PF08282">
    <property type="entry name" value="Hydrolase_3"/>
    <property type="match status" value="1"/>
</dbReference>
<comment type="caution">
    <text evidence="1">The sequence shown here is derived from an EMBL/GenBank/DDBJ whole genome shotgun (WGS) entry which is preliminary data.</text>
</comment>
<dbReference type="Gene3D" id="3.30.1240.10">
    <property type="match status" value="1"/>
</dbReference>
<dbReference type="InterPro" id="IPR023214">
    <property type="entry name" value="HAD_sf"/>
</dbReference>
<dbReference type="GO" id="GO:0005829">
    <property type="term" value="C:cytosol"/>
    <property type="evidence" value="ECO:0007669"/>
    <property type="project" value="TreeGrafter"/>
</dbReference>
<dbReference type="InterPro" id="IPR036412">
    <property type="entry name" value="HAD-like_sf"/>
</dbReference>
<gene>
    <name evidence="1" type="ORF">Q4F26_02095</name>
</gene>